<keyword evidence="1" id="KW-0472">Membrane</keyword>
<dbReference type="EMBL" id="JAAXOW010000001">
    <property type="protein sequence ID" value="NKX92927.1"/>
    <property type="molecule type" value="Genomic_DNA"/>
</dbReference>
<sequence length="210" mass="23522">MYLEIIGWVGSAILVWSLMQTRILRLRIFNLIGCFIHIGYNFAFSVWPMVGLNVVLAVINIIQLRKLLRERHSEASYDVVPTATDSPYLVRQLTRHADDIAALNPGFDLASATSSGEAYLVLLGDETVGYVILEEPTDGVANIKLDYVVPRYRDFTPGEFVFRRSGLLSERGFRRVASRPGVKDNAGTYYEALGFTYDQSTDTYVLDVAA</sequence>
<dbReference type="SUPFAM" id="SSF55729">
    <property type="entry name" value="Acyl-CoA N-acyltransferases (Nat)"/>
    <property type="match status" value="1"/>
</dbReference>
<dbReference type="AlphaFoldDB" id="A0A9X5IP74"/>
<name>A0A9X5IP74_9MICO</name>
<reference evidence="2 3" key="1">
    <citation type="submission" date="2020-04" db="EMBL/GenBank/DDBJ databases">
        <title>MicrobeNet Type strains.</title>
        <authorList>
            <person name="Nicholson A.C."/>
        </authorList>
    </citation>
    <scope>NUCLEOTIDE SEQUENCE [LARGE SCALE GENOMIC DNA]</scope>
    <source>
        <strain evidence="2 3">ATCC BAA-789</strain>
    </source>
</reference>
<keyword evidence="3" id="KW-1185">Reference proteome</keyword>
<evidence type="ECO:0000256" key="1">
    <source>
        <dbReference type="SAM" id="Phobius"/>
    </source>
</evidence>
<gene>
    <name evidence="2" type="ORF">HF995_06490</name>
</gene>
<evidence type="ECO:0000313" key="2">
    <source>
        <dbReference type="EMBL" id="NKX92927.1"/>
    </source>
</evidence>
<keyword evidence="1" id="KW-1133">Transmembrane helix</keyword>
<evidence type="ECO:0000313" key="3">
    <source>
        <dbReference type="Proteomes" id="UP000774283"/>
    </source>
</evidence>
<dbReference type="InterPro" id="IPR016181">
    <property type="entry name" value="Acyl_CoA_acyltransferase"/>
</dbReference>
<protein>
    <submittedName>
        <fullName evidence="2">YgjV family protein</fullName>
    </submittedName>
</protein>
<feature type="transmembrane region" description="Helical" evidence="1">
    <location>
        <begin position="46"/>
        <end position="64"/>
    </location>
</feature>
<dbReference type="RefSeq" id="WP_168446908.1">
    <property type="nucleotide sequence ID" value="NZ_JAAXOW010000001.1"/>
</dbReference>
<proteinExistence type="predicted"/>
<dbReference type="Proteomes" id="UP000774283">
    <property type="component" value="Unassembled WGS sequence"/>
</dbReference>
<comment type="caution">
    <text evidence="2">The sequence shown here is derived from an EMBL/GenBank/DDBJ whole genome shotgun (WGS) entry which is preliminary data.</text>
</comment>
<accession>A0A9X5IP74</accession>
<keyword evidence="1" id="KW-0812">Transmembrane</keyword>
<organism evidence="2 3">
    <name type="scientific">Sanguibacter hominis ATCC BAA-789</name>
    <dbReference type="NCBI Taxonomy" id="1312740"/>
    <lineage>
        <taxon>Bacteria</taxon>
        <taxon>Bacillati</taxon>
        <taxon>Actinomycetota</taxon>
        <taxon>Actinomycetes</taxon>
        <taxon>Micrococcales</taxon>
        <taxon>Sanguibacteraceae</taxon>
        <taxon>Sanguibacter</taxon>
    </lineage>
</organism>